<organism evidence="2 3">
    <name type="scientific">Coccomyxa viridis</name>
    <dbReference type="NCBI Taxonomy" id="1274662"/>
    <lineage>
        <taxon>Eukaryota</taxon>
        <taxon>Viridiplantae</taxon>
        <taxon>Chlorophyta</taxon>
        <taxon>core chlorophytes</taxon>
        <taxon>Trebouxiophyceae</taxon>
        <taxon>Trebouxiophyceae incertae sedis</taxon>
        <taxon>Coccomyxaceae</taxon>
        <taxon>Coccomyxa</taxon>
    </lineage>
</organism>
<protein>
    <submittedName>
        <fullName evidence="2">G2821 protein</fullName>
    </submittedName>
</protein>
<dbReference type="Proteomes" id="UP001497392">
    <property type="component" value="Unassembled WGS sequence"/>
</dbReference>
<reference evidence="2 3" key="1">
    <citation type="submission" date="2024-06" db="EMBL/GenBank/DDBJ databases">
        <authorList>
            <person name="Kraege A."/>
            <person name="Thomma B."/>
        </authorList>
    </citation>
    <scope>NUCLEOTIDE SEQUENCE [LARGE SCALE GENOMIC DNA]</scope>
</reference>
<comment type="caution">
    <text evidence="2">The sequence shown here is derived from an EMBL/GenBank/DDBJ whole genome shotgun (WGS) entry which is preliminary data.</text>
</comment>
<feature type="region of interest" description="Disordered" evidence="1">
    <location>
        <begin position="1"/>
        <end position="35"/>
    </location>
</feature>
<evidence type="ECO:0000256" key="1">
    <source>
        <dbReference type="SAM" id="MobiDB-lite"/>
    </source>
</evidence>
<evidence type="ECO:0000313" key="3">
    <source>
        <dbReference type="Proteomes" id="UP001497392"/>
    </source>
</evidence>
<dbReference type="EMBL" id="CAXHTA020000004">
    <property type="protein sequence ID" value="CAL5220758.1"/>
    <property type="molecule type" value="Genomic_DNA"/>
</dbReference>
<gene>
    <name evidence="2" type="primary">g2821</name>
    <name evidence="2" type="ORF">VP750_LOCUS2417</name>
</gene>
<proteinExistence type="predicted"/>
<feature type="compositionally biased region" description="Basic and acidic residues" evidence="1">
    <location>
        <begin position="15"/>
        <end position="26"/>
    </location>
</feature>
<keyword evidence="3" id="KW-1185">Reference proteome</keyword>
<sequence length="197" mass="21247">MPRGTAREAGAGIRPPEDPRSGRNAREQAPGFQKAEQFQAELKGELAKMKRMVAEIEGEHGVDKERVAAVRSQYTSVQNAVNGLIVDIEIVKATFPDENLLNVFADKVNTPDSAQRQAEDLAGGPQDFIMANPLDLIIPPLAAEGLSAISSPPEEAPKPQETEGLSEAFPDQASSLRVMLTTSQGSAVMHAYYEVIH</sequence>
<name>A0ABP1FLB8_9CHLO</name>
<evidence type="ECO:0000313" key="2">
    <source>
        <dbReference type="EMBL" id="CAL5220758.1"/>
    </source>
</evidence>
<accession>A0ABP1FLB8</accession>